<sequence length="113" mass="11973">MEIGVQPVRILSVLLSKCSKGGIDDDVHDGLPSFHSIPLLKVFESFLNACNKLLPALTITIPGCVEITDLGVCSDVACGAEISSCCILERGLSCSMHCGSCVCLVRCSGWSVW</sequence>
<gene>
    <name evidence="1" type="ORF">DPMN_036392</name>
</gene>
<reference evidence="1" key="2">
    <citation type="submission" date="2020-11" db="EMBL/GenBank/DDBJ databases">
        <authorList>
            <person name="McCartney M.A."/>
            <person name="Auch B."/>
            <person name="Kono T."/>
            <person name="Mallez S."/>
            <person name="Becker A."/>
            <person name="Gohl D.M."/>
            <person name="Silverstein K.A.T."/>
            <person name="Koren S."/>
            <person name="Bechman K.B."/>
            <person name="Herman A."/>
            <person name="Abrahante J.E."/>
            <person name="Garbe J."/>
        </authorList>
    </citation>
    <scope>NUCLEOTIDE SEQUENCE</scope>
    <source>
        <strain evidence="1">Duluth1</strain>
        <tissue evidence="1">Whole animal</tissue>
    </source>
</reference>
<dbReference type="AlphaFoldDB" id="A0A9D4RNU6"/>
<organism evidence="1 2">
    <name type="scientific">Dreissena polymorpha</name>
    <name type="common">Zebra mussel</name>
    <name type="synonym">Mytilus polymorpha</name>
    <dbReference type="NCBI Taxonomy" id="45954"/>
    <lineage>
        <taxon>Eukaryota</taxon>
        <taxon>Metazoa</taxon>
        <taxon>Spiralia</taxon>
        <taxon>Lophotrochozoa</taxon>
        <taxon>Mollusca</taxon>
        <taxon>Bivalvia</taxon>
        <taxon>Autobranchia</taxon>
        <taxon>Heteroconchia</taxon>
        <taxon>Euheterodonta</taxon>
        <taxon>Imparidentia</taxon>
        <taxon>Neoheterodontei</taxon>
        <taxon>Myida</taxon>
        <taxon>Dreissenoidea</taxon>
        <taxon>Dreissenidae</taxon>
        <taxon>Dreissena</taxon>
    </lineage>
</organism>
<evidence type="ECO:0000313" key="2">
    <source>
        <dbReference type="Proteomes" id="UP000828390"/>
    </source>
</evidence>
<protein>
    <submittedName>
        <fullName evidence="1">Uncharacterized protein</fullName>
    </submittedName>
</protein>
<name>A0A9D4RNU6_DREPO</name>
<keyword evidence="2" id="KW-1185">Reference proteome</keyword>
<reference evidence="1" key="1">
    <citation type="journal article" date="2019" name="bioRxiv">
        <title>The Genome of the Zebra Mussel, Dreissena polymorpha: A Resource for Invasive Species Research.</title>
        <authorList>
            <person name="McCartney M.A."/>
            <person name="Auch B."/>
            <person name="Kono T."/>
            <person name="Mallez S."/>
            <person name="Zhang Y."/>
            <person name="Obille A."/>
            <person name="Becker A."/>
            <person name="Abrahante J.E."/>
            <person name="Garbe J."/>
            <person name="Badalamenti J.P."/>
            <person name="Herman A."/>
            <person name="Mangelson H."/>
            <person name="Liachko I."/>
            <person name="Sullivan S."/>
            <person name="Sone E.D."/>
            <person name="Koren S."/>
            <person name="Silverstein K.A.T."/>
            <person name="Beckman K.B."/>
            <person name="Gohl D.M."/>
        </authorList>
    </citation>
    <scope>NUCLEOTIDE SEQUENCE</scope>
    <source>
        <strain evidence="1">Duluth1</strain>
        <tissue evidence="1">Whole animal</tissue>
    </source>
</reference>
<dbReference type="EMBL" id="JAIWYP010000002">
    <property type="protein sequence ID" value="KAH3873165.1"/>
    <property type="molecule type" value="Genomic_DNA"/>
</dbReference>
<evidence type="ECO:0000313" key="1">
    <source>
        <dbReference type="EMBL" id="KAH3873165.1"/>
    </source>
</evidence>
<dbReference type="Proteomes" id="UP000828390">
    <property type="component" value="Unassembled WGS sequence"/>
</dbReference>
<proteinExistence type="predicted"/>
<accession>A0A9D4RNU6</accession>
<comment type="caution">
    <text evidence="1">The sequence shown here is derived from an EMBL/GenBank/DDBJ whole genome shotgun (WGS) entry which is preliminary data.</text>
</comment>